<dbReference type="Pfam" id="PF13639">
    <property type="entry name" value="zf-RING_2"/>
    <property type="match status" value="1"/>
</dbReference>
<name>A0A8T0A448_9BILA</name>
<dbReference type="CDD" id="cd16454">
    <property type="entry name" value="RING-H2_PA-TM-RING"/>
    <property type="match status" value="1"/>
</dbReference>
<proteinExistence type="predicted"/>
<dbReference type="AlphaFoldDB" id="A0A8T0A448"/>
<keyword evidence="7" id="KW-1185">Reference proteome</keyword>
<organism evidence="6 7">
    <name type="scientific">Meloidogyne graminicola</name>
    <dbReference type="NCBI Taxonomy" id="189291"/>
    <lineage>
        <taxon>Eukaryota</taxon>
        <taxon>Metazoa</taxon>
        <taxon>Ecdysozoa</taxon>
        <taxon>Nematoda</taxon>
        <taxon>Chromadorea</taxon>
        <taxon>Rhabditida</taxon>
        <taxon>Tylenchina</taxon>
        <taxon>Tylenchomorpha</taxon>
        <taxon>Tylenchoidea</taxon>
        <taxon>Meloidogynidae</taxon>
        <taxon>Meloidogyninae</taxon>
        <taxon>Meloidogyne</taxon>
    </lineage>
</organism>
<accession>A0A8T0A448</accession>
<dbReference type="SUPFAM" id="SSF57850">
    <property type="entry name" value="RING/U-box"/>
    <property type="match status" value="1"/>
</dbReference>
<dbReference type="PROSITE" id="PS50089">
    <property type="entry name" value="ZF_RING_2"/>
    <property type="match status" value="1"/>
</dbReference>
<dbReference type="GO" id="GO:0006511">
    <property type="term" value="P:ubiquitin-dependent protein catabolic process"/>
    <property type="evidence" value="ECO:0007669"/>
    <property type="project" value="TreeGrafter"/>
</dbReference>
<keyword evidence="1" id="KW-0479">Metal-binding</keyword>
<dbReference type="EMBL" id="JABEBT010000002">
    <property type="protein sequence ID" value="KAF7640089.1"/>
    <property type="molecule type" value="Genomic_DNA"/>
</dbReference>
<dbReference type="GO" id="GO:0005634">
    <property type="term" value="C:nucleus"/>
    <property type="evidence" value="ECO:0007669"/>
    <property type="project" value="TreeGrafter"/>
</dbReference>
<gene>
    <name evidence="6" type="ORF">Mgra_00000534</name>
</gene>
<dbReference type="InterPro" id="IPR051834">
    <property type="entry name" value="RING_finger_E3_ligase"/>
</dbReference>
<keyword evidence="3" id="KW-0862">Zinc</keyword>
<dbReference type="InterPro" id="IPR001841">
    <property type="entry name" value="Znf_RING"/>
</dbReference>
<protein>
    <recommendedName>
        <fullName evidence="5">RING-type domain-containing protein</fullName>
    </recommendedName>
</protein>
<keyword evidence="2 4" id="KW-0863">Zinc-finger</keyword>
<dbReference type="PANTHER" id="PTHR45931:SF3">
    <property type="entry name" value="RING ZINC FINGER-CONTAINING PROTEIN"/>
    <property type="match status" value="1"/>
</dbReference>
<reference evidence="6" key="1">
    <citation type="journal article" date="2020" name="Ecol. Evol.">
        <title>Genome structure and content of the rice root-knot nematode (Meloidogyne graminicola).</title>
        <authorList>
            <person name="Phan N.T."/>
            <person name="Danchin E.G.J."/>
            <person name="Klopp C."/>
            <person name="Perfus-Barbeoch L."/>
            <person name="Kozlowski D.K."/>
            <person name="Koutsovoulos G.D."/>
            <person name="Lopez-Roques C."/>
            <person name="Bouchez O."/>
            <person name="Zahm M."/>
            <person name="Besnard G."/>
            <person name="Bellafiore S."/>
        </authorList>
    </citation>
    <scope>NUCLEOTIDE SEQUENCE</scope>
    <source>
        <strain evidence="6">VN-18</strain>
    </source>
</reference>
<evidence type="ECO:0000256" key="2">
    <source>
        <dbReference type="ARBA" id="ARBA00022771"/>
    </source>
</evidence>
<evidence type="ECO:0000256" key="1">
    <source>
        <dbReference type="ARBA" id="ARBA00022723"/>
    </source>
</evidence>
<dbReference type="SMART" id="SM00184">
    <property type="entry name" value="RING"/>
    <property type="match status" value="1"/>
</dbReference>
<evidence type="ECO:0000313" key="7">
    <source>
        <dbReference type="Proteomes" id="UP000605970"/>
    </source>
</evidence>
<evidence type="ECO:0000259" key="5">
    <source>
        <dbReference type="PROSITE" id="PS50089"/>
    </source>
</evidence>
<dbReference type="InterPro" id="IPR013083">
    <property type="entry name" value="Znf_RING/FYVE/PHD"/>
</dbReference>
<dbReference type="GO" id="GO:0008270">
    <property type="term" value="F:zinc ion binding"/>
    <property type="evidence" value="ECO:0007669"/>
    <property type="project" value="UniProtKB-KW"/>
</dbReference>
<evidence type="ECO:0000313" key="6">
    <source>
        <dbReference type="EMBL" id="KAF7640089.1"/>
    </source>
</evidence>
<evidence type="ECO:0000256" key="4">
    <source>
        <dbReference type="PROSITE-ProRule" id="PRU00175"/>
    </source>
</evidence>
<dbReference type="Gene3D" id="3.30.40.10">
    <property type="entry name" value="Zinc/RING finger domain, C3HC4 (zinc finger)"/>
    <property type="match status" value="1"/>
</dbReference>
<evidence type="ECO:0000256" key="3">
    <source>
        <dbReference type="ARBA" id="ARBA00022833"/>
    </source>
</evidence>
<sequence length="371" mass="43700">MFNNFSIYYYILIYLLSNSTISISKEQKVECIADYLLLSKNIQTEIFVEEGLWSVKRGIQIDLIKDFEITKKEMSEFMNVIYANTCFGNNYNLIKTENISKLTTDSDNVDISNNVLIFKNVKEIIGRDHLILSKNVQERLESQSFCLANFLFKLFGENSLEAIKVINQQNTNEIIAILEKYKFNGNYVFRWKPQNLLSIVNNKNINSILEGIKECSEILNTHISYGINLNQKRIINSLSNFDELLKIYQHFNPEQIFFDRIPNHFVNENKSINHKCCICLSNLKFGEKMTTLVQCKHIFHYECIEPWLRTKNNCPICRATAFPEINIIQHNQPQQNIEIQQQQQPINIEIQNNQRPNFRNIMQNVMRCFRH</sequence>
<dbReference type="OrthoDB" id="9984778at2759"/>
<dbReference type="PANTHER" id="PTHR45931">
    <property type="entry name" value="SI:CH211-59O9.10"/>
    <property type="match status" value="1"/>
</dbReference>
<feature type="domain" description="RING-type" evidence="5">
    <location>
        <begin position="276"/>
        <end position="318"/>
    </location>
</feature>
<dbReference type="Proteomes" id="UP000605970">
    <property type="component" value="Unassembled WGS sequence"/>
</dbReference>
<dbReference type="GO" id="GO:0061630">
    <property type="term" value="F:ubiquitin protein ligase activity"/>
    <property type="evidence" value="ECO:0007669"/>
    <property type="project" value="TreeGrafter"/>
</dbReference>
<comment type="caution">
    <text evidence="6">The sequence shown here is derived from an EMBL/GenBank/DDBJ whole genome shotgun (WGS) entry which is preliminary data.</text>
</comment>